<accession>A0A6M3LD57</accession>
<evidence type="ECO:0000313" key="2">
    <source>
        <dbReference type="EMBL" id="QJA91522.1"/>
    </source>
</evidence>
<organism evidence="2">
    <name type="scientific">viral metagenome</name>
    <dbReference type="NCBI Taxonomy" id="1070528"/>
    <lineage>
        <taxon>unclassified sequences</taxon>
        <taxon>metagenomes</taxon>
        <taxon>organismal metagenomes</taxon>
    </lineage>
</organism>
<name>A0A6M3LD57_9ZZZZ</name>
<dbReference type="AlphaFoldDB" id="A0A6M3LD57"/>
<proteinExistence type="predicted"/>
<reference evidence="2" key="1">
    <citation type="submission" date="2020-03" db="EMBL/GenBank/DDBJ databases">
        <title>The deep terrestrial virosphere.</title>
        <authorList>
            <person name="Holmfeldt K."/>
            <person name="Nilsson E."/>
            <person name="Simone D."/>
            <person name="Lopez-Fernandez M."/>
            <person name="Wu X."/>
            <person name="de Brujin I."/>
            <person name="Lundin D."/>
            <person name="Andersson A."/>
            <person name="Bertilsson S."/>
            <person name="Dopson M."/>
        </authorList>
    </citation>
    <scope>NUCLEOTIDE SEQUENCE</scope>
    <source>
        <strain evidence="2">MM415B03344</strain>
    </source>
</reference>
<dbReference type="EMBL" id="MT142993">
    <property type="protein sequence ID" value="QJA91522.1"/>
    <property type="molecule type" value="Genomic_DNA"/>
</dbReference>
<protein>
    <submittedName>
        <fullName evidence="2">Uncharacterized protein</fullName>
    </submittedName>
</protein>
<evidence type="ECO:0000256" key="1">
    <source>
        <dbReference type="SAM" id="MobiDB-lite"/>
    </source>
</evidence>
<feature type="region of interest" description="Disordered" evidence="1">
    <location>
        <begin position="66"/>
        <end position="90"/>
    </location>
</feature>
<sequence>MPKEIYVISAYADGKQRREEKAKHPYHELCTGGKNDAITLQALGLESNRSKPGMYISSEQWERLFGNAKENGEGTQSGSKEEGVDGGKSG</sequence>
<feature type="compositionally biased region" description="Basic and acidic residues" evidence="1">
    <location>
        <begin position="79"/>
        <end position="90"/>
    </location>
</feature>
<gene>
    <name evidence="2" type="ORF">MM415B03344_0010</name>
</gene>